<dbReference type="RefSeq" id="WP_353940592.1">
    <property type="nucleotide sequence ID" value="NZ_CP159534.1"/>
</dbReference>
<evidence type="ECO:0000259" key="2">
    <source>
        <dbReference type="Pfam" id="PF13521"/>
    </source>
</evidence>
<proteinExistence type="predicted"/>
<dbReference type="InterPro" id="IPR027417">
    <property type="entry name" value="P-loop_NTPase"/>
</dbReference>
<keyword evidence="1" id="KW-0175">Coiled coil</keyword>
<evidence type="ECO:0000256" key="1">
    <source>
        <dbReference type="SAM" id="Coils"/>
    </source>
</evidence>
<feature type="domain" description="NadR/Ttd14 AAA" evidence="2">
    <location>
        <begin position="5"/>
        <end position="190"/>
    </location>
</feature>
<organism evidence="3">
    <name type="scientific">Streptomyces tabacisoli</name>
    <dbReference type="NCBI Taxonomy" id="3156398"/>
    <lineage>
        <taxon>Bacteria</taxon>
        <taxon>Bacillati</taxon>
        <taxon>Actinomycetota</taxon>
        <taxon>Actinomycetes</taxon>
        <taxon>Kitasatosporales</taxon>
        <taxon>Streptomycetaceae</taxon>
        <taxon>Streptomyces</taxon>
    </lineage>
</organism>
<sequence>MNLSISGTYSVGKTITSMAIAHLTGIPRTAAPTMRELLPISLPGKTLEECNGAELIMLISRRIQGRAVAESHLPDGYISDGSALHEWSYANVRVKVGINPNESVDLDNVQMPDDVRFYAEVMKQIAIPAKQHTKANYDAFVHLPIEFPIVEDGHRPVNERFRQLAEQLLLDTLEELEIPVHIVGGTIPERLARIVEIFDFPQVMTIEQAIARAEEEYAQLDTRNELERMADAA</sequence>
<dbReference type="EMBL" id="CP159534">
    <property type="protein sequence ID" value="XCJ68910.1"/>
    <property type="molecule type" value="Genomic_DNA"/>
</dbReference>
<dbReference type="InterPro" id="IPR038727">
    <property type="entry name" value="NadR/Ttd14_AAA_dom"/>
</dbReference>
<evidence type="ECO:0000313" key="3">
    <source>
        <dbReference type="EMBL" id="XCJ68910.1"/>
    </source>
</evidence>
<dbReference type="Pfam" id="PF13521">
    <property type="entry name" value="AAA_28"/>
    <property type="match status" value="1"/>
</dbReference>
<accession>A0AAU8IL31</accession>
<dbReference type="AlphaFoldDB" id="A0AAU8IL31"/>
<gene>
    <name evidence="3" type="ORF">ABII15_02545</name>
</gene>
<protein>
    <submittedName>
        <fullName evidence="3">AAA family ATPase</fullName>
    </submittedName>
</protein>
<dbReference type="KEGG" id="stac:ABII15_02545"/>
<reference evidence="3" key="1">
    <citation type="submission" date="2024-06" db="EMBL/GenBank/DDBJ databases">
        <title>Streptomyces sp. strain HUAS MG91 genome sequences.</title>
        <authorList>
            <person name="Mo P."/>
        </authorList>
    </citation>
    <scope>NUCLEOTIDE SEQUENCE</scope>
    <source>
        <strain evidence="3">HUAS MG91</strain>
    </source>
</reference>
<dbReference type="Gene3D" id="3.40.50.300">
    <property type="entry name" value="P-loop containing nucleotide triphosphate hydrolases"/>
    <property type="match status" value="1"/>
</dbReference>
<feature type="coiled-coil region" evidence="1">
    <location>
        <begin position="203"/>
        <end position="230"/>
    </location>
</feature>
<name>A0AAU8IL31_9ACTN</name>